<dbReference type="InterPro" id="IPR050109">
    <property type="entry name" value="HTH-type_TetR-like_transc_reg"/>
</dbReference>
<evidence type="ECO:0000313" key="7">
    <source>
        <dbReference type="Proteomes" id="UP000282957"/>
    </source>
</evidence>
<dbReference type="PANTHER" id="PTHR30055">
    <property type="entry name" value="HTH-TYPE TRANSCRIPTIONAL REGULATOR RUTR"/>
    <property type="match status" value="1"/>
</dbReference>
<evidence type="ECO:0000256" key="3">
    <source>
        <dbReference type="ARBA" id="ARBA00023163"/>
    </source>
</evidence>
<dbReference type="InterPro" id="IPR041479">
    <property type="entry name" value="TetR_CgmR_C"/>
</dbReference>
<keyword evidence="7" id="KW-1185">Reference proteome</keyword>
<dbReference type="AlphaFoldDB" id="A0A437MFE8"/>
<organism evidence="6 7">
    <name type="scientific">Rhodovarius crocodyli</name>
    <dbReference type="NCBI Taxonomy" id="1979269"/>
    <lineage>
        <taxon>Bacteria</taxon>
        <taxon>Pseudomonadati</taxon>
        <taxon>Pseudomonadota</taxon>
        <taxon>Alphaproteobacteria</taxon>
        <taxon>Acetobacterales</taxon>
        <taxon>Roseomonadaceae</taxon>
        <taxon>Rhodovarius</taxon>
    </lineage>
</organism>
<sequence length="187" mass="20314">MPDRPPETDTRTRVLDAAERIVQQQGVPALTLAAAAREAGVSKGGLLYHFASKEALLRGMIERLTDNIRGQFEATLASVPEGTGRVARAVIAWQFATECHEAEDAERSAAILLAAHHHFPELLEPVRLFTDDIRARLRADGLKPGRGLAVMAACDGLFMNHVFGMYRPDAADLAALHETLLSLLEPA</sequence>
<reference evidence="6 7" key="1">
    <citation type="submission" date="2019-01" db="EMBL/GenBank/DDBJ databases">
        <authorList>
            <person name="Chen W.-M."/>
        </authorList>
    </citation>
    <scope>NUCLEOTIDE SEQUENCE [LARGE SCALE GENOMIC DNA]</scope>
    <source>
        <strain evidence="6 7">CCP-6</strain>
    </source>
</reference>
<feature type="domain" description="HTH tetR-type" evidence="5">
    <location>
        <begin position="8"/>
        <end position="68"/>
    </location>
</feature>
<dbReference type="GO" id="GO:0003700">
    <property type="term" value="F:DNA-binding transcription factor activity"/>
    <property type="evidence" value="ECO:0007669"/>
    <property type="project" value="TreeGrafter"/>
</dbReference>
<proteinExistence type="predicted"/>
<accession>A0A437MFE8</accession>
<dbReference type="PANTHER" id="PTHR30055:SF234">
    <property type="entry name" value="HTH-TYPE TRANSCRIPTIONAL REGULATOR BETI"/>
    <property type="match status" value="1"/>
</dbReference>
<dbReference type="Proteomes" id="UP000282957">
    <property type="component" value="Unassembled WGS sequence"/>
</dbReference>
<gene>
    <name evidence="6" type="ORF">EOD42_14835</name>
</gene>
<dbReference type="Pfam" id="PF17937">
    <property type="entry name" value="TetR_C_28"/>
    <property type="match status" value="1"/>
</dbReference>
<keyword evidence="3" id="KW-0804">Transcription</keyword>
<evidence type="ECO:0000256" key="2">
    <source>
        <dbReference type="ARBA" id="ARBA00023125"/>
    </source>
</evidence>
<evidence type="ECO:0000256" key="1">
    <source>
        <dbReference type="ARBA" id="ARBA00023015"/>
    </source>
</evidence>
<dbReference type="InterPro" id="IPR001647">
    <property type="entry name" value="HTH_TetR"/>
</dbReference>
<dbReference type="OrthoDB" id="9809772at2"/>
<evidence type="ECO:0000313" key="6">
    <source>
        <dbReference type="EMBL" id="RVT96378.1"/>
    </source>
</evidence>
<dbReference type="PRINTS" id="PR00455">
    <property type="entry name" value="HTHTETR"/>
</dbReference>
<dbReference type="InterPro" id="IPR009057">
    <property type="entry name" value="Homeodomain-like_sf"/>
</dbReference>
<feature type="DNA-binding region" description="H-T-H motif" evidence="4">
    <location>
        <begin position="31"/>
        <end position="50"/>
    </location>
</feature>
<dbReference type="PROSITE" id="PS50977">
    <property type="entry name" value="HTH_TETR_2"/>
    <property type="match status" value="1"/>
</dbReference>
<comment type="caution">
    <text evidence="6">The sequence shown here is derived from an EMBL/GenBank/DDBJ whole genome shotgun (WGS) entry which is preliminary data.</text>
</comment>
<dbReference type="Gene3D" id="1.10.357.10">
    <property type="entry name" value="Tetracycline Repressor, domain 2"/>
    <property type="match status" value="1"/>
</dbReference>
<protein>
    <submittedName>
        <fullName evidence="6">TetR/AcrR family transcriptional regulator</fullName>
    </submittedName>
</protein>
<dbReference type="RefSeq" id="WP_127788311.1">
    <property type="nucleotide sequence ID" value="NZ_SACL01000004.1"/>
</dbReference>
<dbReference type="GO" id="GO:0000976">
    <property type="term" value="F:transcription cis-regulatory region binding"/>
    <property type="evidence" value="ECO:0007669"/>
    <property type="project" value="TreeGrafter"/>
</dbReference>
<dbReference type="EMBL" id="SACL01000004">
    <property type="protein sequence ID" value="RVT96378.1"/>
    <property type="molecule type" value="Genomic_DNA"/>
</dbReference>
<keyword evidence="1" id="KW-0805">Transcription regulation</keyword>
<name>A0A437MFE8_9PROT</name>
<dbReference type="SUPFAM" id="SSF46689">
    <property type="entry name" value="Homeodomain-like"/>
    <property type="match status" value="1"/>
</dbReference>
<evidence type="ECO:0000256" key="4">
    <source>
        <dbReference type="PROSITE-ProRule" id="PRU00335"/>
    </source>
</evidence>
<evidence type="ECO:0000259" key="5">
    <source>
        <dbReference type="PROSITE" id="PS50977"/>
    </source>
</evidence>
<keyword evidence="2 4" id="KW-0238">DNA-binding</keyword>
<dbReference type="Pfam" id="PF00440">
    <property type="entry name" value="TetR_N"/>
    <property type="match status" value="1"/>
</dbReference>